<reference evidence="2" key="1">
    <citation type="submission" date="2017-12" db="EMBL/GenBank/DDBJ databases">
        <authorList>
            <person name="Diaz M."/>
        </authorList>
    </citation>
    <scope>NUCLEOTIDE SEQUENCE [LARGE SCALE GENOMIC DNA]</scope>
    <source>
        <strain evidence="2">FI11154</strain>
    </source>
</reference>
<dbReference type="EMBL" id="OOFM01000001">
    <property type="protein sequence ID" value="SPL61472.1"/>
    <property type="molecule type" value="Genomic_DNA"/>
</dbReference>
<organism evidence="1 2">
    <name type="scientific">Ochrobactrum soli</name>
    <dbReference type="NCBI Taxonomy" id="2448455"/>
    <lineage>
        <taxon>Bacteria</taxon>
        <taxon>Pseudomonadati</taxon>
        <taxon>Pseudomonadota</taxon>
        <taxon>Alphaproteobacteria</taxon>
        <taxon>Hyphomicrobiales</taxon>
        <taxon>Brucellaceae</taxon>
        <taxon>Brucella/Ochrobactrum group</taxon>
        <taxon>Ochrobactrum</taxon>
    </lineage>
</organism>
<sequence length="41" mass="4718">MILTLNQKHKFATQFAPLTKFGTYPQKRSADPELRLEGLEV</sequence>
<dbReference type="Proteomes" id="UP000246073">
    <property type="component" value="Unassembled WGS sequence"/>
</dbReference>
<name>A0A2P9HBL0_9HYPH</name>
<gene>
    <name evidence="1" type="ORF">OHAE_4264</name>
</gene>
<proteinExistence type="predicted"/>
<protein>
    <submittedName>
        <fullName evidence="1">Uncharacterized protein</fullName>
    </submittedName>
</protein>
<evidence type="ECO:0000313" key="1">
    <source>
        <dbReference type="EMBL" id="SPL61472.1"/>
    </source>
</evidence>
<dbReference type="AlphaFoldDB" id="A0A2P9HBL0"/>
<accession>A0A2P9HBL0</accession>
<evidence type="ECO:0000313" key="2">
    <source>
        <dbReference type="Proteomes" id="UP000246073"/>
    </source>
</evidence>